<proteinExistence type="predicted"/>
<dbReference type="Proteomes" id="UP000821837">
    <property type="component" value="Chromosome 3"/>
</dbReference>
<reference evidence="1" key="1">
    <citation type="journal article" date="2020" name="Cell">
        <title>Large-Scale Comparative Analyses of Tick Genomes Elucidate Their Genetic Diversity and Vector Capacities.</title>
        <authorList>
            <consortium name="Tick Genome and Microbiome Consortium (TIGMIC)"/>
            <person name="Jia N."/>
            <person name="Wang J."/>
            <person name="Shi W."/>
            <person name="Du L."/>
            <person name="Sun Y."/>
            <person name="Zhan W."/>
            <person name="Jiang J.F."/>
            <person name="Wang Q."/>
            <person name="Zhang B."/>
            <person name="Ji P."/>
            <person name="Bell-Sakyi L."/>
            <person name="Cui X.M."/>
            <person name="Yuan T.T."/>
            <person name="Jiang B.G."/>
            <person name="Yang W.F."/>
            <person name="Lam T.T."/>
            <person name="Chang Q.C."/>
            <person name="Ding S.J."/>
            <person name="Wang X.J."/>
            <person name="Zhu J.G."/>
            <person name="Ruan X.D."/>
            <person name="Zhao L."/>
            <person name="Wei J.T."/>
            <person name="Ye R.Z."/>
            <person name="Que T.C."/>
            <person name="Du C.H."/>
            <person name="Zhou Y.H."/>
            <person name="Cheng J.X."/>
            <person name="Dai P.F."/>
            <person name="Guo W.B."/>
            <person name="Han X.H."/>
            <person name="Huang E.J."/>
            <person name="Li L.F."/>
            <person name="Wei W."/>
            <person name="Gao Y.C."/>
            <person name="Liu J.Z."/>
            <person name="Shao H.Z."/>
            <person name="Wang X."/>
            <person name="Wang C.C."/>
            <person name="Yang T.C."/>
            <person name="Huo Q.B."/>
            <person name="Li W."/>
            <person name="Chen H.Y."/>
            <person name="Chen S.E."/>
            <person name="Zhou L.G."/>
            <person name="Ni X.B."/>
            <person name="Tian J.H."/>
            <person name="Sheng Y."/>
            <person name="Liu T."/>
            <person name="Pan Y.S."/>
            <person name="Xia L.Y."/>
            <person name="Li J."/>
            <person name="Zhao F."/>
            <person name="Cao W.C."/>
        </authorList>
    </citation>
    <scope>NUCLEOTIDE SEQUENCE</scope>
    <source>
        <strain evidence="1">Rsan-2018</strain>
    </source>
</reference>
<name>A0A9D4Q1V7_RHISA</name>
<protein>
    <submittedName>
        <fullName evidence="1">Uncharacterized protein</fullName>
    </submittedName>
</protein>
<sequence length="79" mass="8474">MRVTARRALLAVRIRSACHGTVTLGRGGEGRNEDAVVAIATSSLVNDRPATILDVQSQNEPLFFVSSSVVRLELLVALQ</sequence>
<gene>
    <name evidence="1" type="ORF">HPB52_018493</name>
</gene>
<dbReference type="AlphaFoldDB" id="A0A9D4Q1V7"/>
<organism evidence="1 2">
    <name type="scientific">Rhipicephalus sanguineus</name>
    <name type="common">Brown dog tick</name>
    <name type="synonym">Ixodes sanguineus</name>
    <dbReference type="NCBI Taxonomy" id="34632"/>
    <lineage>
        <taxon>Eukaryota</taxon>
        <taxon>Metazoa</taxon>
        <taxon>Ecdysozoa</taxon>
        <taxon>Arthropoda</taxon>
        <taxon>Chelicerata</taxon>
        <taxon>Arachnida</taxon>
        <taxon>Acari</taxon>
        <taxon>Parasitiformes</taxon>
        <taxon>Ixodida</taxon>
        <taxon>Ixodoidea</taxon>
        <taxon>Ixodidae</taxon>
        <taxon>Rhipicephalinae</taxon>
        <taxon>Rhipicephalus</taxon>
        <taxon>Rhipicephalus</taxon>
    </lineage>
</organism>
<evidence type="ECO:0000313" key="2">
    <source>
        <dbReference type="Proteomes" id="UP000821837"/>
    </source>
</evidence>
<comment type="caution">
    <text evidence="1">The sequence shown here is derived from an EMBL/GenBank/DDBJ whole genome shotgun (WGS) entry which is preliminary data.</text>
</comment>
<keyword evidence="2" id="KW-1185">Reference proteome</keyword>
<evidence type="ECO:0000313" key="1">
    <source>
        <dbReference type="EMBL" id="KAH7962883.1"/>
    </source>
</evidence>
<accession>A0A9D4Q1V7</accession>
<reference evidence="1" key="2">
    <citation type="submission" date="2021-09" db="EMBL/GenBank/DDBJ databases">
        <authorList>
            <person name="Jia N."/>
            <person name="Wang J."/>
            <person name="Shi W."/>
            <person name="Du L."/>
            <person name="Sun Y."/>
            <person name="Zhan W."/>
            <person name="Jiang J."/>
            <person name="Wang Q."/>
            <person name="Zhang B."/>
            <person name="Ji P."/>
            <person name="Sakyi L.B."/>
            <person name="Cui X."/>
            <person name="Yuan T."/>
            <person name="Jiang B."/>
            <person name="Yang W."/>
            <person name="Lam T.T.-Y."/>
            <person name="Chang Q."/>
            <person name="Ding S."/>
            <person name="Wang X."/>
            <person name="Zhu J."/>
            <person name="Ruan X."/>
            <person name="Zhao L."/>
            <person name="Wei J."/>
            <person name="Que T."/>
            <person name="Du C."/>
            <person name="Cheng J."/>
            <person name="Dai P."/>
            <person name="Han X."/>
            <person name="Huang E."/>
            <person name="Gao Y."/>
            <person name="Liu J."/>
            <person name="Shao H."/>
            <person name="Ye R."/>
            <person name="Li L."/>
            <person name="Wei W."/>
            <person name="Wang X."/>
            <person name="Wang C."/>
            <person name="Huo Q."/>
            <person name="Li W."/>
            <person name="Guo W."/>
            <person name="Chen H."/>
            <person name="Chen S."/>
            <person name="Zhou L."/>
            <person name="Zhou L."/>
            <person name="Ni X."/>
            <person name="Tian J."/>
            <person name="Zhou Y."/>
            <person name="Sheng Y."/>
            <person name="Liu T."/>
            <person name="Pan Y."/>
            <person name="Xia L."/>
            <person name="Li J."/>
            <person name="Zhao F."/>
            <person name="Cao W."/>
        </authorList>
    </citation>
    <scope>NUCLEOTIDE SEQUENCE</scope>
    <source>
        <strain evidence="1">Rsan-2018</strain>
        <tissue evidence="1">Larvae</tissue>
    </source>
</reference>
<dbReference type="EMBL" id="JABSTV010001249">
    <property type="protein sequence ID" value="KAH7962883.1"/>
    <property type="molecule type" value="Genomic_DNA"/>
</dbReference>